<keyword evidence="7" id="KW-1185">Reference proteome</keyword>
<dbReference type="CDD" id="cd17535">
    <property type="entry name" value="REC_NarL-like"/>
    <property type="match status" value="1"/>
</dbReference>
<feature type="domain" description="Response regulatory" evidence="5">
    <location>
        <begin position="3"/>
        <end position="119"/>
    </location>
</feature>
<dbReference type="InterPro" id="IPR000792">
    <property type="entry name" value="Tscrpt_reg_LuxR_C"/>
</dbReference>
<proteinExistence type="predicted"/>
<dbReference type="GO" id="GO:0006355">
    <property type="term" value="P:regulation of DNA-templated transcription"/>
    <property type="evidence" value="ECO:0007669"/>
    <property type="project" value="InterPro"/>
</dbReference>
<feature type="modified residue" description="4-aspartylphosphate" evidence="3">
    <location>
        <position position="54"/>
    </location>
</feature>
<dbReference type="InterPro" id="IPR016032">
    <property type="entry name" value="Sig_transdc_resp-reg_C-effctor"/>
</dbReference>
<keyword evidence="1 3" id="KW-0597">Phosphoprotein</keyword>
<accession>A0A238W3V5</accession>
<evidence type="ECO:0000259" key="5">
    <source>
        <dbReference type="PROSITE" id="PS50110"/>
    </source>
</evidence>
<name>A0A238W3V5_9FLAO</name>
<dbReference type="InterPro" id="IPR001789">
    <property type="entry name" value="Sig_transdc_resp-reg_receiver"/>
</dbReference>
<sequence length="214" mass="24046">MINVLIVDDHEMVIEGFKLLLKPEKDIVVVGHELSGDHAIKNINNYNVDVVLLDINMPGTNGIDTCKLLKKSHPDLKIIAITMHKESSLIKMMLSNGAKGYVLKNASKEELITAIKTVNDGKMYLDKTANEIVINTMTNSKKNKDSESLFPKLSRREKEVLLLIINEHTTQEIADKLFIGFGTVETHRRNMLIKTGTRNTAGLVRVALEYDLHK</sequence>
<evidence type="ECO:0000256" key="3">
    <source>
        <dbReference type="PROSITE-ProRule" id="PRU00169"/>
    </source>
</evidence>
<dbReference type="SUPFAM" id="SSF46894">
    <property type="entry name" value="C-terminal effector domain of the bipartite response regulators"/>
    <property type="match status" value="1"/>
</dbReference>
<feature type="domain" description="HTH luxR-type" evidence="4">
    <location>
        <begin position="146"/>
        <end position="211"/>
    </location>
</feature>
<evidence type="ECO:0000259" key="4">
    <source>
        <dbReference type="PROSITE" id="PS50043"/>
    </source>
</evidence>
<dbReference type="PRINTS" id="PR00038">
    <property type="entry name" value="HTHLUXR"/>
</dbReference>
<evidence type="ECO:0000256" key="2">
    <source>
        <dbReference type="ARBA" id="ARBA00023125"/>
    </source>
</evidence>
<keyword evidence="2" id="KW-0238">DNA-binding</keyword>
<dbReference type="PROSITE" id="PS50110">
    <property type="entry name" value="RESPONSE_REGULATORY"/>
    <property type="match status" value="1"/>
</dbReference>
<organism evidence="6 7">
    <name type="scientific">Dokdonia pacifica</name>
    <dbReference type="NCBI Taxonomy" id="1627892"/>
    <lineage>
        <taxon>Bacteria</taxon>
        <taxon>Pseudomonadati</taxon>
        <taxon>Bacteroidota</taxon>
        <taxon>Flavobacteriia</taxon>
        <taxon>Flavobacteriales</taxon>
        <taxon>Flavobacteriaceae</taxon>
        <taxon>Dokdonia</taxon>
    </lineage>
</organism>
<dbReference type="InterPro" id="IPR039420">
    <property type="entry name" value="WalR-like"/>
</dbReference>
<dbReference type="Pfam" id="PF00196">
    <property type="entry name" value="GerE"/>
    <property type="match status" value="1"/>
</dbReference>
<dbReference type="Gene3D" id="3.40.50.2300">
    <property type="match status" value="1"/>
</dbReference>
<dbReference type="InterPro" id="IPR011006">
    <property type="entry name" value="CheY-like_superfamily"/>
</dbReference>
<dbReference type="GO" id="GO:0003677">
    <property type="term" value="F:DNA binding"/>
    <property type="evidence" value="ECO:0007669"/>
    <property type="project" value="UniProtKB-KW"/>
</dbReference>
<evidence type="ECO:0000313" key="7">
    <source>
        <dbReference type="Proteomes" id="UP000198379"/>
    </source>
</evidence>
<dbReference type="Pfam" id="PF00072">
    <property type="entry name" value="Response_reg"/>
    <property type="match status" value="1"/>
</dbReference>
<dbReference type="AlphaFoldDB" id="A0A238W3V5"/>
<dbReference type="PANTHER" id="PTHR43214">
    <property type="entry name" value="TWO-COMPONENT RESPONSE REGULATOR"/>
    <property type="match status" value="1"/>
</dbReference>
<dbReference type="InterPro" id="IPR058245">
    <property type="entry name" value="NreC/VraR/RcsB-like_REC"/>
</dbReference>
<dbReference type="SUPFAM" id="SSF52172">
    <property type="entry name" value="CheY-like"/>
    <property type="match status" value="1"/>
</dbReference>
<evidence type="ECO:0000256" key="1">
    <source>
        <dbReference type="ARBA" id="ARBA00022553"/>
    </source>
</evidence>
<dbReference type="RefSeq" id="WP_089369997.1">
    <property type="nucleotide sequence ID" value="NZ_BMEP01000002.1"/>
</dbReference>
<dbReference type="CDD" id="cd06170">
    <property type="entry name" value="LuxR_C_like"/>
    <property type="match status" value="1"/>
</dbReference>
<dbReference type="Proteomes" id="UP000198379">
    <property type="component" value="Unassembled WGS sequence"/>
</dbReference>
<dbReference type="PROSITE" id="PS50043">
    <property type="entry name" value="HTH_LUXR_2"/>
    <property type="match status" value="1"/>
</dbReference>
<dbReference type="GO" id="GO:0000160">
    <property type="term" value="P:phosphorelay signal transduction system"/>
    <property type="evidence" value="ECO:0007669"/>
    <property type="project" value="InterPro"/>
</dbReference>
<dbReference type="OrthoDB" id="9795108at2"/>
<dbReference type="EMBL" id="FZNY01000001">
    <property type="protein sequence ID" value="SNR41295.1"/>
    <property type="molecule type" value="Genomic_DNA"/>
</dbReference>
<dbReference type="SMART" id="SM00421">
    <property type="entry name" value="HTH_LUXR"/>
    <property type="match status" value="1"/>
</dbReference>
<protein>
    <submittedName>
        <fullName evidence="6">Two component transcriptional regulator, LuxR family</fullName>
    </submittedName>
</protein>
<gene>
    <name evidence="6" type="ORF">SAMN06265376_101672</name>
</gene>
<dbReference type="PANTHER" id="PTHR43214:SF43">
    <property type="entry name" value="TWO-COMPONENT RESPONSE REGULATOR"/>
    <property type="match status" value="1"/>
</dbReference>
<reference evidence="6 7" key="1">
    <citation type="submission" date="2017-06" db="EMBL/GenBank/DDBJ databases">
        <authorList>
            <person name="Kim H.J."/>
            <person name="Triplett B.A."/>
        </authorList>
    </citation>
    <scope>NUCLEOTIDE SEQUENCE [LARGE SCALE GENOMIC DNA]</scope>
    <source>
        <strain evidence="6 7">DSM 25597</strain>
    </source>
</reference>
<dbReference type="SMART" id="SM00448">
    <property type="entry name" value="REC"/>
    <property type="match status" value="1"/>
</dbReference>
<evidence type="ECO:0000313" key="6">
    <source>
        <dbReference type="EMBL" id="SNR41295.1"/>
    </source>
</evidence>